<accession>A0A0L0C284</accession>
<evidence type="ECO:0000256" key="5">
    <source>
        <dbReference type="SAM" id="MobiDB-lite"/>
    </source>
</evidence>
<comment type="similarity">
    <text evidence="2">Belongs to the HSF family.</text>
</comment>
<proteinExistence type="inferred from homology"/>
<keyword evidence="4" id="KW-0539">Nucleus</keyword>
<evidence type="ECO:0000259" key="6">
    <source>
        <dbReference type="Pfam" id="PF00447"/>
    </source>
</evidence>
<dbReference type="AlphaFoldDB" id="A0A0L0C284"/>
<dbReference type="InterPro" id="IPR000232">
    <property type="entry name" value="HSF_DNA-bd"/>
</dbReference>
<reference evidence="7 8" key="1">
    <citation type="journal article" date="2015" name="Nat. Commun.">
        <title>Lucilia cuprina genome unlocks parasitic fly biology to underpin future interventions.</title>
        <authorList>
            <person name="Anstead C.A."/>
            <person name="Korhonen P.K."/>
            <person name="Young N.D."/>
            <person name="Hall R.S."/>
            <person name="Jex A.R."/>
            <person name="Murali S.C."/>
            <person name="Hughes D.S."/>
            <person name="Lee S.F."/>
            <person name="Perry T."/>
            <person name="Stroehlein A.J."/>
            <person name="Ansell B.R."/>
            <person name="Breugelmans B."/>
            <person name="Hofmann A."/>
            <person name="Qu J."/>
            <person name="Dugan S."/>
            <person name="Lee S.L."/>
            <person name="Chao H."/>
            <person name="Dinh H."/>
            <person name="Han Y."/>
            <person name="Doddapaneni H.V."/>
            <person name="Worley K.C."/>
            <person name="Muzny D.M."/>
            <person name="Ioannidis P."/>
            <person name="Waterhouse R.M."/>
            <person name="Zdobnov E.M."/>
            <person name="James P.J."/>
            <person name="Bagnall N.H."/>
            <person name="Kotze A.C."/>
            <person name="Gibbs R.A."/>
            <person name="Richards S."/>
            <person name="Batterham P."/>
            <person name="Gasser R.B."/>
        </authorList>
    </citation>
    <scope>NUCLEOTIDE SEQUENCE [LARGE SCALE GENOMIC DNA]</scope>
    <source>
        <strain evidence="7 8">LS</strain>
        <tissue evidence="7">Full body</tissue>
    </source>
</reference>
<dbReference type="STRING" id="7375.A0A0L0C284"/>
<dbReference type="Proteomes" id="UP000037069">
    <property type="component" value="Unassembled WGS sequence"/>
</dbReference>
<keyword evidence="8" id="KW-1185">Reference proteome</keyword>
<dbReference type="OrthoDB" id="6418155at2759"/>
<dbReference type="GO" id="GO:0005634">
    <property type="term" value="C:nucleus"/>
    <property type="evidence" value="ECO:0007669"/>
    <property type="project" value="UniProtKB-SubCell"/>
</dbReference>
<dbReference type="InterPro" id="IPR036388">
    <property type="entry name" value="WH-like_DNA-bd_sf"/>
</dbReference>
<keyword evidence="3" id="KW-0238">DNA-binding</keyword>
<dbReference type="OMA" id="YRNENFQ"/>
<evidence type="ECO:0000256" key="2">
    <source>
        <dbReference type="ARBA" id="ARBA00006403"/>
    </source>
</evidence>
<organism evidence="7 8">
    <name type="scientific">Lucilia cuprina</name>
    <name type="common">Green bottle fly</name>
    <name type="synonym">Australian sheep blowfly</name>
    <dbReference type="NCBI Taxonomy" id="7375"/>
    <lineage>
        <taxon>Eukaryota</taxon>
        <taxon>Metazoa</taxon>
        <taxon>Ecdysozoa</taxon>
        <taxon>Arthropoda</taxon>
        <taxon>Hexapoda</taxon>
        <taxon>Insecta</taxon>
        <taxon>Pterygota</taxon>
        <taxon>Neoptera</taxon>
        <taxon>Endopterygota</taxon>
        <taxon>Diptera</taxon>
        <taxon>Brachycera</taxon>
        <taxon>Muscomorpha</taxon>
        <taxon>Oestroidea</taxon>
        <taxon>Calliphoridae</taxon>
        <taxon>Luciliinae</taxon>
        <taxon>Lucilia</taxon>
    </lineage>
</organism>
<comment type="subcellular location">
    <subcellularLocation>
        <location evidence="1">Nucleus</location>
    </subcellularLocation>
</comment>
<dbReference type="SUPFAM" id="SSF46785">
    <property type="entry name" value="Winged helix' DNA-binding domain"/>
    <property type="match status" value="1"/>
</dbReference>
<dbReference type="Pfam" id="PF00447">
    <property type="entry name" value="HSF_DNA-bind"/>
    <property type="match status" value="1"/>
</dbReference>
<feature type="region of interest" description="Disordered" evidence="5">
    <location>
        <begin position="122"/>
        <end position="148"/>
    </location>
</feature>
<comment type="caution">
    <text evidence="7">The sequence shown here is derived from an EMBL/GenBank/DDBJ whole genome shotgun (WGS) entry which is preliminary data.</text>
</comment>
<name>A0A0L0C284_LUCCU</name>
<evidence type="ECO:0000313" key="7">
    <source>
        <dbReference type="EMBL" id="KNC26425.1"/>
    </source>
</evidence>
<dbReference type="GO" id="GO:0043565">
    <property type="term" value="F:sequence-specific DNA binding"/>
    <property type="evidence" value="ECO:0007669"/>
    <property type="project" value="InterPro"/>
</dbReference>
<dbReference type="GO" id="GO:0003700">
    <property type="term" value="F:DNA-binding transcription factor activity"/>
    <property type="evidence" value="ECO:0007669"/>
    <property type="project" value="InterPro"/>
</dbReference>
<dbReference type="EMBL" id="JRES01000987">
    <property type="protein sequence ID" value="KNC26425.1"/>
    <property type="molecule type" value="Genomic_DNA"/>
</dbReference>
<dbReference type="Gene3D" id="1.10.10.10">
    <property type="entry name" value="Winged helix-like DNA-binding domain superfamily/Winged helix DNA-binding domain"/>
    <property type="match status" value="1"/>
</dbReference>
<sequence>MDANFSYITRHDIVNFPFPYKLWLVVHLEYCDFLRWNRDGTVILLDLVALEDYLNSSRSIFKIKNSSSFLYHLVEFKFERLNATPEAEEDLLLQYRNENFQRHRLDLLAKIRRHTYQLIGQEHSNGNAESSENSKINANNSKAQSSNIPKRVSDRMLGDLCFMFHGGLSKIKRSRLRFQTVLHFHNQKRILKKKLQASEVQQSCKLKNDVSVRSAAGNSLAEDDQVIELPVDLFENPHDSVLNLGDDFHPEYAGYYGNCSKEQLVNFFGEYLPMYEDGSMEVKKIVSDNGTINAEPNLIQYTATPNVTVKSNVFISTPIVQNSTYNLNFSSNFEPIYINNDNAENINPNISNITGDIAINQLNTNNNGLENEVDISMEEFIKFKDSRSAKFSNNCEQTNSVNNLNENYKSIEEEQVDTKIFPQMPTSVQLEINEDVKENEANFRNFFSQYRASLNLLYDRQ</sequence>
<evidence type="ECO:0000256" key="3">
    <source>
        <dbReference type="ARBA" id="ARBA00023125"/>
    </source>
</evidence>
<feature type="domain" description="HSF-type DNA-binding" evidence="6">
    <location>
        <begin position="18"/>
        <end position="113"/>
    </location>
</feature>
<evidence type="ECO:0000256" key="4">
    <source>
        <dbReference type="ARBA" id="ARBA00023242"/>
    </source>
</evidence>
<dbReference type="InterPro" id="IPR036390">
    <property type="entry name" value="WH_DNA-bd_sf"/>
</dbReference>
<gene>
    <name evidence="7" type="ORF">FF38_03329</name>
</gene>
<protein>
    <recommendedName>
        <fullName evidence="6">HSF-type DNA-binding domain-containing protein</fullName>
    </recommendedName>
</protein>
<evidence type="ECO:0000256" key="1">
    <source>
        <dbReference type="ARBA" id="ARBA00004123"/>
    </source>
</evidence>
<evidence type="ECO:0000313" key="8">
    <source>
        <dbReference type="Proteomes" id="UP000037069"/>
    </source>
</evidence>